<comment type="caution">
    <text evidence="18">The sequence shown here is derived from an EMBL/GenBank/DDBJ whole genome shotgun (WGS) entry which is preliminary data.</text>
</comment>
<evidence type="ECO:0000256" key="4">
    <source>
        <dbReference type="ARBA" id="ARBA00005204"/>
    </source>
</evidence>
<dbReference type="GO" id="GO:0005524">
    <property type="term" value="F:ATP binding"/>
    <property type="evidence" value="ECO:0007669"/>
    <property type="project" value="UniProtKB-KW"/>
</dbReference>
<dbReference type="EC" id="3.5.4.19" evidence="15"/>
<comment type="pathway">
    <text evidence="4">Amino-acid biosynthesis; L-histidine biosynthesis; L-histidine from 5-phospho-alpha-D-ribose 1-diphosphate: step 2/9.</text>
</comment>
<evidence type="ECO:0000256" key="10">
    <source>
        <dbReference type="ARBA" id="ARBA00022741"/>
    </source>
</evidence>
<accession>A0A6N7J113</accession>
<dbReference type="CDD" id="cd11534">
    <property type="entry name" value="NTP-PPase_HisIE_like"/>
    <property type="match status" value="1"/>
</dbReference>
<dbReference type="EMBL" id="VOGC01000006">
    <property type="protein sequence ID" value="MQN01519.1"/>
    <property type="molecule type" value="Genomic_DNA"/>
</dbReference>
<evidence type="ECO:0000259" key="17">
    <source>
        <dbReference type="Pfam" id="PF01502"/>
    </source>
</evidence>
<comment type="similarity">
    <text evidence="5">In the C-terminal section; belongs to the PRA-PH family.</text>
</comment>
<organism evidence="18 19">
    <name type="scientific">Candidatus Weimeria bifida</name>
    <dbReference type="NCBI Taxonomy" id="2599074"/>
    <lineage>
        <taxon>Bacteria</taxon>
        <taxon>Bacillati</taxon>
        <taxon>Bacillota</taxon>
        <taxon>Clostridia</taxon>
        <taxon>Lachnospirales</taxon>
        <taxon>Lachnospiraceae</taxon>
        <taxon>Candidatus Weimeria</taxon>
    </lineage>
</organism>
<evidence type="ECO:0000256" key="5">
    <source>
        <dbReference type="ARBA" id="ARBA00007731"/>
    </source>
</evidence>
<dbReference type="InterPro" id="IPR038019">
    <property type="entry name" value="PRib_AMP_CycHydrolase_sf"/>
</dbReference>
<dbReference type="GO" id="GO:0004636">
    <property type="term" value="F:phosphoribosyl-ATP diphosphatase activity"/>
    <property type="evidence" value="ECO:0007669"/>
    <property type="project" value="UniProtKB-EC"/>
</dbReference>
<evidence type="ECO:0000313" key="19">
    <source>
        <dbReference type="Proteomes" id="UP000460257"/>
    </source>
</evidence>
<name>A0A6N7J113_9FIRM</name>
<keyword evidence="15" id="KW-0460">Magnesium</keyword>
<keyword evidence="10" id="KW-0547">Nucleotide-binding</keyword>
<keyword evidence="19" id="KW-1185">Reference proteome</keyword>
<comment type="cofactor">
    <cofactor evidence="15">
        <name>Mg(2+)</name>
        <dbReference type="ChEBI" id="CHEBI:18420"/>
    </cofactor>
    <text evidence="15">Binds 1 Mg(2+) ion per subunit.</text>
</comment>
<dbReference type="InterPro" id="IPR006062">
    <property type="entry name" value="His_biosynth"/>
</dbReference>
<keyword evidence="12" id="KW-0067">ATP-binding</keyword>
<evidence type="ECO:0000256" key="3">
    <source>
        <dbReference type="ARBA" id="ARBA00005169"/>
    </source>
</evidence>
<dbReference type="HAMAP" id="MF_01021">
    <property type="entry name" value="HisI"/>
    <property type="match status" value="1"/>
</dbReference>
<feature type="binding site" evidence="15">
    <location>
        <position position="297"/>
    </location>
    <ligand>
        <name>Mg(2+)</name>
        <dbReference type="ChEBI" id="CHEBI:18420"/>
    </ligand>
</feature>
<gene>
    <name evidence="15" type="primary">hisI</name>
    <name evidence="18" type="ORF">FRC54_06260</name>
</gene>
<keyword evidence="11 15" id="KW-0378">Hydrolase</keyword>
<feature type="binding site" evidence="15">
    <location>
        <position position="298"/>
    </location>
    <ligand>
        <name>Zn(2+)</name>
        <dbReference type="ChEBI" id="CHEBI:29105"/>
        <note>ligand shared between dimeric partners</note>
    </ligand>
</feature>
<evidence type="ECO:0000256" key="12">
    <source>
        <dbReference type="ARBA" id="ARBA00022840"/>
    </source>
</evidence>
<dbReference type="Pfam" id="PF00977">
    <property type="entry name" value="His_biosynth"/>
    <property type="match status" value="1"/>
</dbReference>
<evidence type="ECO:0000256" key="6">
    <source>
        <dbReference type="ARBA" id="ARBA00008299"/>
    </source>
</evidence>
<dbReference type="Pfam" id="PF01502">
    <property type="entry name" value="PRA-CH"/>
    <property type="match status" value="1"/>
</dbReference>
<evidence type="ECO:0000313" key="18">
    <source>
        <dbReference type="EMBL" id="MQN01519.1"/>
    </source>
</evidence>
<dbReference type="FunFam" id="3.10.20.810:FF:000001">
    <property type="entry name" value="Histidine biosynthesis bifunctional protein HisIE"/>
    <property type="match status" value="1"/>
</dbReference>
<dbReference type="PANTHER" id="PTHR42945:SF1">
    <property type="entry name" value="HISTIDINE BIOSYNTHESIS BIFUNCTIONAL PROTEIN HIS7"/>
    <property type="match status" value="1"/>
</dbReference>
<dbReference type="Gene3D" id="1.10.287.1080">
    <property type="entry name" value="MazG-like"/>
    <property type="match status" value="1"/>
</dbReference>
<feature type="domain" description="Phosphoribosyl-AMP cyclohydrolase" evidence="17">
    <location>
        <begin position="250"/>
        <end position="324"/>
    </location>
</feature>
<evidence type="ECO:0000256" key="9">
    <source>
        <dbReference type="ARBA" id="ARBA00022605"/>
    </source>
</evidence>
<proteinExistence type="inferred from homology"/>
<comment type="catalytic activity">
    <reaction evidence="1 15">
        <text>1-(5-phospho-beta-D-ribosyl)-5'-AMP + H2O = 1-(5-phospho-beta-D-ribosyl)-5-[(5-phospho-beta-D-ribosylamino)methylideneamino]imidazole-4-carboxamide</text>
        <dbReference type="Rhea" id="RHEA:20049"/>
        <dbReference type="ChEBI" id="CHEBI:15377"/>
        <dbReference type="ChEBI" id="CHEBI:58435"/>
        <dbReference type="ChEBI" id="CHEBI:59457"/>
        <dbReference type="EC" id="3.5.4.19"/>
    </reaction>
</comment>
<dbReference type="GO" id="GO:0000287">
    <property type="term" value="F:magnesium ion binding"/>
    <property type="evidence" value="ECO:0007669"/>
    <property type="project" value="UniProtKB-UniRule"/>
</dbReference>
<evidence type="ECO:0000256" key="11">
    <source>
        <dbReference type="ARBA" id="ARBA00022801"/>
    </source>
</evidence>
<dbReference type="NCBIfam" id="NF002747">
    <property type="entry name" value="PRK02759.1"/>
    <property type="match status" value="1"/>
</dbReference>
<comment type="similarity">
    <text evidence="7 16">Belongs to the HisA/HisF family.</text>
</comment>
<keyword evidence="13 15" id="KW-0368">Histidine biosynthesis</keyword>
<comment type="similarity">
    <text evidence="6">In the N-terminal section; belongs to the PRA-CH family.</text>
</comment>
<dbReference type="SUPFAM" id="SSF51366">
    <property type="entry name" value="Ribulose-phoshate binding barrel"/>
    <property type="match status" value="1"/>
</dbReference>
<evidence type="ECO:0000256" key="2">
    <source>
        <dbReference type="ARBA" id="ARBA00001460"/>
    </source>
</evidence>
<dbReference type="GO" id="GO:0008270">
    <property type="term" value="F:zinc ion binding"/>
    <property type="evidence" value="ECO:0007669"/>
    <property type="project" value="UniProtKB-UniRule"/>
</dbReference>
<feature type="binding site" evidence="15">
    <location>
        <position position="322"/>
    </location>
    <ligand>
        <name>Zn(2+)</name>
        <dbReference type="ChEBI" id="CHEBI:29105"/>
        <note>ligand shared between dimeric partners</note>
    </ligand>
</feature>
<dbReference type="SUPFAM" id="SSF101386">
    <property type="entry name" value="all-alpha NTP pyrophosphatases"/>
    <property type="match status" value="1"/>
</dbReference>
<protein>
    <recommendedName>
        <fullName evidence="15">Phosphoribosyl-AMP cyclohydrolase</fullName>
        <shortName evidence="15">PRA-CH</shortName>
        <ecNumber evidence="15">3.5.4.19</ecNumber>
    </recommendedName>
</protein>
<keyword evidence="15" id="KW-0862">Zinc</keyword>
<dbReference type="InterPro" id="IPR011060">
    <property type="entry name" value="RibuloseP-bd_barrel"/>
</dbReference>
<dbReference type="Gene3D" id="3.20.20.70">
    <property type="entry name" value="Aldolase class I"/>
    <property type="match status" value="1"/>
</dbReference>
<dbReference type="Gene3D" id="3.10.20.810">
    <property type="entry name" value="Phosphoribosyl-AMP cyclohydrolase"/>
    <property type="match status" value="1"/>
</dbReference>
<dbReference type="SUPFAM" id="SSF141734">
    <property type="entry name" value="HisI-like"/>
    <property type="match status" value="1"/>
</dbReference>
<dbReference type="InterPro" id="IPR026660">
    <property type="entry name" value="PRA-CH"/>
</dbReference>
<reference evidence="18" key="1">
    <citation type="journal article" date="2020" name="Appl. Environ. Microbiol.">
        <title>Medium-Chain Fatty Acid Synthesis by 'Candidatus Weimeria bifida' gen. nov., sp. nov., and 'Candidatus Pseudoramibacter fermentans' sp. nov.</title>
        <authorList>
            <person name="Scarborough M.J."/>
            <person name="Myers K.S."/>
            <person name="Donohue T.J."/>
            <person name="Noguera D.R."/>
        </authorList>
    </citation>
    <scope>NUCLEOTIDE SEQUENCE</scope>
    <source>
        <strain evidence="18">LCO1.1</strain>
    </source>
</reference>
<dbReference type="GO" id="GO:0000105">
    <property type="term" value="P:L-histidine biosynthetic process"/>
    <property type="evidence" value="ECO:0007669"/>
    <property type="project" value="UniProtKB-UniRule"/>
</dbReference>
<dbReference type="AlphaFoldDB" id="A0A6N7J113"/>
<comment type="catalytic activity">
    <reaction evidence="2">
        <text>1-(5-phospho-beta-D-ribosyl)-ATP + H2O = 1-(5-phospho-beta-D-ribosyl)-5'-AMP + diphosphate + H(+)</text>
        <dbReference type="Rhea" id="RHEA:22828"/>
        <dbReference type="ChEBI" id="CHEBI:15377"/>
        <dbReference type="ChEBI" id="CHEBI:15378"/>
        <dbReference type="ChEBI" id="CHEBI:33019"/>
        <dbReference type="ChEBI" id="CHEBI:59457"/>
        <dbReference type="ChEBI" id="CHEBI:73183"/>
        <dbReference type="EC" id="3.6.1.31"/>
    </reaction>
</comment>
<keyword evidence="15" id="KW-0479">Metal-binding</keyword>
<dbReference type="Pfam" id="PF01503">
    <property type="entry name" value="PRA-PH"/>
    <property type="match status" value="1"/>
</dbReference>
<comment type="pathway">
    <text evidence="3 15">Amino-acid biosynthesis; L-histidine biosynthesis; L-histidine from 5-phospho-alpha-D-ribose 1-diphosphate: step 3/9.</text>
</comment>
<comment type="similarity">
    <text evidence="15">Belongs to the PRA-CH family.</text>
</comment>
<keyword evidence="14" id="KW-0511">Multifunctional enzyme</keyword>
<feature type="binding site" evidence="15">
    <location>
        <position position="299"/>
    </location>
    <ligand>
        <name>Mg(2+)</name>
        <dbReference type="ChEBI" id="CHEBI:18420"/>
    </ligand>
</feature>
<dbReference type="InterPro" id="IPR008179">
    <property type="entry name" value="HisE"/>
</dbReference>
<dbReference type="Proteomes" id="UP000460257">
    <property type="component" value="Unassembled WGS sequence"/>
</dbReference>
<evidence type="ECO:0000256" key="1">
    <source>
        <dbReference type="ARBA" id="ARBA00000024"/>
    </source>
</evidence>
<keyword evidence="8 15" id="KW-0963">Cytoplasm</keyword>
<dbReference type="GO" id="GO:0004635">
    <property type="term" value="F:phosphoribosyl-AMP cyclohydrolase activity"/>
    <property type="evidence" value="ECO:0007669"/>
    <property type="project" value="UniProtKB-UniRule"/>
</dbReference>
<feature type="binding site" evidence="15">
    <location>
        <position position="315"/>
    </location>
    <ligand>
        <name>Zn(2+)</name>
        <dbReference type="ChEBI" id="CHEBI:29105"/>
        <note>ligand shared between dimeric partners</note>
    </ligand>
</feature>
<keyword evidence="9 15" id="KW-0028">Amino-acid biosynthesis</keyword>
<dbReference type="InterPro" id="IPR002496">
    <property type="entry name" value="PRib_AMP_CycHydrolase_dom"/>
</dbReference>
<evidence type="ECO:0000256" key="8">
    <source>
        <dbReference type="ARBA" id="ARBA00022490"/>
    </source>
</evidence>
<comment type="subcellular location">
    <subcellularLocation>
        <location evidence="15">Cytoplasm</location>
    </subcellularLocation>
</comment>
<dbReference type="NCBIfam" id="TIGR03188">
    <property type="entry name" value="histidine_hisI"/>
    <property type="match status" value="1"/>
</dbReference>
<evidence type="ECO:0000256" key="14">
    <source>
        <dbReference type="ARBA" id="ARBA00023268"/>
    </source>
</evidence>
<evidence type="ECO:0000256" key="7">
    <source>
        <dbReference type="ARBA" id="ARBA00009667"/>
    </source>
</evidence>
<evidence type="ECO:0000256" key="16">
    <source>
        <dbReference type="RuleBase" id="RU003657"/>
    </source>
</evidence>
<comment type="subunit">
    <text evidence="15">Homodimer.</text>
</comment>
<dbReference type="NCBIfam" id="NF000768">
    <property type="entry name" value="PRK00051.1"/>
    <property type="match status" value="1"/>
</dbReference>
<comment type="function">
    <text evidence="15">Catalyzes the hydrolysis of the adenine ring of phosphoribosyl-AMP.</text>
</comment>
<dbReference type="PANTHER" id="PTHR42945">
    <property type="entry name" value="HISTIDINE BIOSYNTHESIS BIFUNCTIONAL PROTEIN"/>
    <property type="match status" value="1"/>
</dbReference>
<sequence>MEQKNIVATIYIKDGKAVRTRSDFSNPRNAVDLALSYNDSGVDKIFLVDLSEDESEHLKNLTIIRNINRLIDVKTAGAGNIKRLDDVKLFLYAGCREVILNGGKSETLCLVKEAAERFGKDKILVSVDNVNFAFKTRSYIKDCVHELVLMTPELATAIENITSTPYILRQDQYDLDKITELLSSESIRGIYGIFIDEDDTDIMKLKSTLSDQGILMDNFEPKLHWSDLKTNSDGLVPVIAQDYQTGFVYMLAYMNEEAFNTTIRIGKMTYWSRSRKELWTKGLTSGHIQYVKSLTADCDYDTILAKISQVGGIACHTGAPSCFFNNIIQKEYVDRAPQKIFENTLKEIISERNTDSSVKEKFDIGMDSILSKIGEEAAEVIIAGKDSNKQEIIHEITDLIYNLMFLMSDNEITWDDITTELATR</sequence>
<evidence type="ECO:0000256" key="13">
    <source>
        <dbReference type="ARBA" id="ARBA00023102"/>
    </source>
</evidence>
<evidence type="ECO:0000256" key="15">
    <source>
        <dbReference type="HAMAP-Rule" id="MF_01021"/>
    </source>
</evidence>
<feature type="binding site" evidence="15">
    <location>
        <position position="301"/>
    </location>
    <ligand>
        <name>Mg(2+)</name>
        <dbReference type="ChEBI" id="CHEBI:18420"/>
    </ligand>
</feature>
<comment type="cofactor">
    <cofactor evidence="15">
        <name>Zn(2+)</name>
        <dbReference type="ChEBI" id="CHEBI:29105"/>
    </cofactor>
    <text evidence="15">Binds 1 zinc ion per subunit.</text>
</comment>
<dbReference type="InterPro" id="IPR021130">
    <property type="entry name" value="PRib-ATP_PPHydrolase-like"/>
</dbReference>
<dbReference type="InterPro" id="IPR013785">
    <property type="entry name" value="Aldolase_TIM"/>
</dbReference>
<dbReference type="GO" id="GO:0005737">
    <property type="term" value="C:cytoplasm"/>
    <property type="evidence" value="ECO:0007669"/>
    <property type="project" value="UniProtKB-SubCell"/>
</dbReference>
<dbReference type="UniPathway" id="UPA00031">
    <property type="reaction ID" value="UER00007"/>
</dbReference>